<sequence length="252" mass="27959">MSNNPDILQQMFENPNALRRDLPKRFYEAASIEGAEGAFAVLLDGRPVKTPSKKALRLPNRSVAEAVRGEWEAQGERIDPATMPATRLANTVIDAVAEDPGIVLAEVPRYAETDLLFYRAGHPDELVERQRRAWDPLLDWAQKRLETRFVLTEGVMHVAQPPEALSAFAMAVEPITDPWTVAGLQQATTLTGSAILALALYEGRLGHVEAWDLSRVDEAWNIERWGRDEEADRMAAFKKADLAAAALFMGRG</sequence>
<evidence type="ECO:0000256" key="1">
    <source>
        <dbReference type="ARBA" id="ARBA00008231"/>
    </source>
</evidence>
<dbReference type="Proteomes" id="UP000264310">
    <property type="component" value="Unassembled WGS sequence"/>
</dbReference>
<dbReference type="Gene3D" id="1.10.3580.10">
    <property type="entry name" value="ATP12 ATPase"/>
    <property type="match status" value="1"/>
</dbReference>
<dbReference type="InterPro" id="IPR042272">
    <property type="entry name" value="ATP12_ATP_synth-F1-assembly_N"/>
</dbReference>
<name>A0A371WZD5_9HYPH</name>
<proteinExistence type="inferred from homology"/>
<dbReference type="AlphaFoldDB" id="A0A371WZD5"/>
<dbReference type="RefSeq" id="WP_116684291.1">
    <property type="nucleotide sequence ID" value="NZ_QURL01000007.1"/>
</dbReference>
<dbReference type="InterPro" id="IPR011419">
    <property type="entry name" value="ATP12_ATP_synth-F1-assembly"/>
</dbReference>
<dbReference type="PANTHER" id="PTHR21013:SF10">
    <property type="entry name" value="ATP SYNTHASE MITOCHONDRIAL F1 COMPLEX ASSEMBLY FACTOR 2"/>
    <property type="match status" value="1"/>
</dbReference>
<dbReference type="GO" id="GO:0043461">
    <property type="term" value="P:proton-transporting ATP synthase complex assembly"/>
    <property type="evidence" value="ECO:0007669"/>
    <property type="project" value="InterPro"/>
</dbReference>
<organism evidence="4 5">
    <name type="scientific">Fulvimarina endophytica</name>
    <dbReference type="NCBI Taxonomy" id="2293836"/>
    <lineage>
        <taxon>Bacteria</taxon>
        <taxon>Pseudomonadati</taxon>
        <taxon>Pseudomonadota</taxon>
        <taxon>Alphaproteobacteria</taxon>
        <taxon>Hyphomicrobiales</taxon>
        <taxon>Aurantimonadaceae</taxon>
        <taxon>Fulvimarina</taxon>
    </lineage>
</organism>
<dbReference type="Pfam" id="PF07542">
    <property type="entry name" value="ATP12"/>
    <property type="match status" value="1"/>
</dbReference>
<keyword evidence="3" id="KW-0143">Chaperone</keyword>
<evidence type="ECO:0000256" key="2">
    <source>
        <dbReference type="ARBA" id="ARBA00022946"/>
    </source>
</evidence>
<dbReference type="SUPFAM" id="SSF160909">
    <property type="entry name" value="ATP12-like"/>
    <property type="match status" value="1"/>
</dbReference>
<evidence type="ECO:0000313" key="5">
    <source>
        <dbReference type="Proteomes" id="UP000264310"/>
    </source>
</evidence>
<comment type="similarity">
    <text evidence="1">Belongs to the ATP12 family.</text>
</comment>
<dbReference type="EMBL" id="QURL01000007">
    <property type="protein sequence ID" value="RFC62350.1"/>
    <property type="molecule type" value="Genomic_DNA"/>
</dbReference>
<protein>
    <submittedName>
        <fullName evidence="4">ATPase</fullName>
    </submittedName>
</protein>
<dbReference type="OrthoDB" id="9797825at2"/>
<comment type="caution">
    <text evidence="4">The sequence shown here is derived from an EMBL/GenBank/DDBJ whole genome shotgun (WGS) entry which is preliminary data.</text>
</comment>
<evidence type="ECO:0000256" key="3">
    <source>
        <dbReference type="ARBA" id="ARBA00023186"/>
    </source>
</evidence>
<dbReference type="Gene3D" id="3.30.2180.10">
    <property type="entry name" value="ATP12-like"/>
    <property type="match status" value="1"/>
</dbReference>
<reference evidence="4 5" key="1">
    <citation type="submission" date="2018-08" db="EMBL/GenBank/DDBJ databases">
        <title>Fulvimarina sp. 85, whole genome shotgun sequence.</title>
        <authorList>
            <person name="Tuo L."/>
        </authorList>
    </citation>
    <scope>NUCLEOTIDE SEQUENCE [LARGE SCALE GENOMIC DNA]</scope>
    <source>
        <strain evidence="4 5">85</strain>
    </source>
</reference>
<keyword evidence="2" id="KW-0809">Transit peptide</keyword>
<dbReference type="PANTHER" id="PTHR21013">
    <property type="entry name" value="ATP SYNTHASE MITOCHONDRIAL F1 COMPLEX ASSEMBLY FACTOR 2/ATP12 PROTEIN, MITOCHONDRIAL PRECURSOR"/>
    <property type="match status" value="1"/>
</dbReference>
<accession>A0A371WZD5</accession>
<evidence type="ECO:0000313" key="4">
    <source>
        <dbReference type="EMBL" id="RFC62350.1"/>
    </source>
</evidence>
<dbReference type="InterPro" id="IPR023335">
    <property type="entry name" value="ATP12_ortho_dom_sf"/>
</dbReference>
<gene>
    <name evidence="4" type="ORF">DYI37_16075</name>
</gene>
<keyword evidence="5" id="KW-1185">Reference proteome</keyword>